<dbReference type="Gene3D" id="4.10.280.10">
    <property type="entry name" value="Helix-loop-helix DNA-binding domain"/>
    <property type="match status" value="1"/>
</dbReference>
<sequence>MLLNDKLQNQIRGCIQDLNDLVNDQGYALTDPPVMKKSMELDELILQAMRSQSLRRKNAVPLH</sequence>
<dbReference type="Pfam" id="PF09388">
    <property type="entry name" value="SpoOE-like"/>
    <property type="match status" value="1"/>
</dbReference>
<dbReference type="SUPFAM" id="SSF140500">
    <property type="entry name" value="BAS1536-like"/>
    <property type="match status" value="1"/>
</dbReference>
<dbReference type="InterPro" id="IPR037208">
    <property type="entry name" value="Spo0E-like_sf"/>
</dbReference>
<accession>A0ABT4QGB9</accession>
<comment type="caution">
    <text evidence="1">The sequence shown here is derived from an EMBL/GenBank/DDBJ whole genome shotgun (WGS) entry which is preliminary data.</text>
</comment>
<gene>
    <name evidence="1" type="ORF">O9H85_26565</name>
</gene>
<keyword evidence="2" id="KW-1185">Reference proteome</keyword>
<dbReference type="Proteomes" id="UP001527882">
    <property type="component" value="Unassembled WGS sequence"/>
</dbReference>
<reference evidence="1 2" key="1">
    <citation type="submission" date="2022-12" db="EMBL/GenBank/DDBJ databases">
        <title>Draft genome sequence of Paenibacillus sp. dW9.</title>
        <authorList>
            <person name="Choi E.-W."/>
            <person name="Kim D.-U."/>
        </authorList>
    </citation>
    <scope>NUCLEOTIDE SEQUENCE [LARGE SCALE GENOMIC DNA]</scope>
    <source>
        <strain evidence="2">dW9</strain>
    </source>
</reference>
<name>A0ABT4QGB9_9BACL</name>
<proteinExistence type="predicted"/>
<organism evidence="1 2">
    <name type="scientific">Paenibacillus gyeongsangnamensis</name>
    <dbReference type="NCBI Taxonomy" id="3388067"/>
    <lineage>
        <taxon>Bacteria</taxon>
        <taxon>Bacillati</taxon>
        <taxon>Bacillota</taxon>
        <taxon>Bacilli</taxon>
        <taxon>Bacillales</taxon>
        <taxon>Paenibacillaceae</taxon>
        <taxon>Paenibacillus</taxon>
    </lineage>
</organism>
<dbReference type="RefSeq" id="WP_269884430.1">
    <property type="nucleotide sequence ID" value="NZ_JAQAGZ010000020.1"/>
</dbReference>
<dbReference type="EMBL" id="JAQAGZ010000020">
    <property type="protein sequence ID" value="MCZ8515897.1"/>
    <property type="molecule type" value="Genomic_DNA"/>
</dbReference>
<evidence type="ECO:0000313" key="1">
    <source>
        <dbReference type="EMBL" id="MCZ8515897.1"/>
    </source>
</evidence>
<dbReference type="InterPro" id="IPR036638">
    <property type="entry name" value="HLH_DNA-bd_sf"/>
</dbReference>
<protein>
    <submittedName>
        <fullName evidence="1">Aspartyl-phosphate phosphatase Spo0E family protein</fullName>
    </submittedName>
</protein>
<dbReference type="InterPro" id="IPR018540">
    <property type="entry name" value="Spo0E-like"/>
</dbReference>
<evidence type="ECO:0000313" key="2">
    <source>
        <dbReference type="Proteomes" id="UP001527882"/>
    </source>
</evidence>